<sequence length="191" mass="21175">MPLQRIAPPDFDVEIDLRYATADNVTGAPIYANAVAYLHPIAAELLQRAIGLAKPLGYRFKIFDAFRPPEAQWALWNAYPSDEFVADPRRGGPHSRGAAVDLTLIDGDGRELDMGTGFDAFTAQAHHARTDIPLAAQRNRALLLGIMTAAGWDFFKNEWWHYQLFNARQRLPVFSDSVLPEPMMAPAAAGK</sequence>
<evidence type="ECO:0000256" key="9">
    <source>
        <dbReference type="HAMAP-Rule" id="MF_01924"/>
    </source>
</evidence>
<proteinExistence type="inferred from homology"/>
<keyword evidence="3 9" id="KW-0479">Metal-binding</keyword>
<evidence type="ECO:0000256" key="7">
    <source>
        <dbReference type="ARBA" id="ARBA00023049"/>
    </source>
</evidence>
<dbReference type="InterPro" id="IPR000755">
    <property type="entry name" value="A_A_dipeptidase"/>
</dbReference>
<gene>
    <name evidence="9" type="primary">ddpX</name>
    <name evidence="11" type="ORF">CKO28_15585</name>
</gene>
<keyword evidence="5 9" id="KW-0862">Zinc</keyword>
<keyword evidence="7 9" id="KW-0482">Metalloprotease</keyword>
<evidence type="ECO:0000256" key="10">
    <source>
        <dbReference type="PIRNR" id="PIRNR026671"/>
    </source>
</evidence>
<evidence type="ECO:0000256" key="6">
    <source>
        <dbReference type="ARBA" id="ARBA00022997"/>
    </source>
</evidence>
<dbReference type="NCBIfam" id="NF007557">
    <property type="entry name" value="PRK10178.1"/>
    <property type="match status" value="1"/>
</dbReference>
<keyword evidence="12" id="KW-1185">Reference proteome</keyword>
<feature type="binding site" evidence="9">
    <location>
        <position position="94"/>
    </location>
    <ligand>
        <name>Zn(2+)</name>
        <dbReference type="ChEBI" id="CHEBI:29105"/>
        <note>catalytic</note>
    </ligand>
</feature>
<dbReference type="HAMAP" id="MF_01924">
    <property type="entry name" value="A_A_dipeptidase"/>
    <property type="match status" value="1"/>
</dbReference>
<evidence type="ECO:0000256" key="1">
    <source>
        <dbReference type="ARBA" id="ARBA00001362"/>
    </source>
</evidence>
<comment type="similarity">
    <text evidence="9 10">Belongs to the peptidase M15D family.</text>
</comment>
<comment type="cofactor">
    <cofactor evidence="9">
        <name>Zn(2+)</name>
        <dbReference type="ChEBI" id="CHEBI:29105"/>
    </cofactor>
    <text evidence="9">Binds 1 zinc ion per subunit.</text>
</comment>
<dbReference type="CDD" id="cd14840">
    <property type="entry name" value="D-Ala-D-Ala_dipeptidase_Aad"/>
    <property type="match status" value="1"/>
</dbReference>
<comment type="caution">
    <text evidence="11">The sequence shown here is derived from an EMBL/GenBank/DDBJ whole genome shotgun (WGS) entry which is preliminary data.</text>
</comment>
<evidence type="ECO:0000256" key="5">
    <source>
        <dbReference type="ARBA" id="ARBA00022833"/>
    </source>
</evidence>
<keyword evidence="8 10" id="KW-0961">Cell wall biogenesis/degradation</keyword>
<organism evidence="11 12">
    <name type="scientific">Rhodovibrio sodomensis</name>
    <dbReference type="NCBI Taxonomy" id="1088"/>
    <lineage>
        <taxon>Bacteria</taxon>
        <taxon>Pseudomonadati</taxon>
        <taxon>Pseudomonadota</taxon>
        <taxon>Alphaproteobacteria</taxon>
        <taxon>Rhodospirillales</taxon>
        <taxon>Rhodovibrionaceae</taxon>
        <taxon>Rhodovibrio</taxon>
    </lineage>
</organism>
<keyword evidence="4 9" id="KW-0378">Hydrolase</keyword>
<name>A0ABS1DG80_9PROT</name>
<protein>
    <recommendedName>
        <fullName evidence="9 10">D-alanyl-D-alanine dipeptidase</fullName>
        <shortName evidence="9 10">D-Ala-D-Ala dipeptidase</shortName>
        <ecNumber evidence="9 10">3.4.13.22</ecNumber>
    </recommendedName>
</protein>
<dbReference type="PIRSF" id="PIRSF026671">
    <property type="entry name" value="AA_dipeptidase"/>
    <property type="match status" value="1"/>
</dbReference>
<keyword evidence="2 9" id="KW-0645">Protease</keyword>
<feature type="active site" description="Proton donor/acceptor" evidence="9">
    <location>
        <position position="158"/>
    </location>
</feature>
<dbReference type="PANTHER" id="PTHR43126">
    <property type="entry name" value="D-ALANYL-D-ALANINE DIPEPTIDASE"/>
    <property type="match status" value="1"/>
</dbReference>
<dbReference type="Gene3D" id="3.30.1380.10">
    <property type="match status" value="1"/>
</dbReference>
<evidence type="ECO:0000256" key="3">
    <source>
        <dbReference type="ARBA" id="ARBA00022723"/>
    </source>
</evidence>
<feature type="binding site" evidence="9">
    <location>
        <position position="161"/>
    </location>
    <ligand>
        <name>Zn(2+)</name>
        <dbReference type="ChEBI" id="CHEBI:29105"/>
        <note>catalytic</note>
    </ligand>
</feature>
<comment type="function">
    <text evidence="9 10">Catalyzes hydrolysis of the D-alanyl-D-alanine dipeptide.</text>
</comment>
<dbReference type="InterPro" id="IPR009045">
    <property type="entry name" value="Zn_M74/Hedgehog-like"/>
</dbReference>
<feature type="binding site" evidence="9">
    <location>
        <position position="101"/>
    </location>
    <ligand>
        <name>Zn(2+)</name>
        <dbReference type="ChEBI" id="CHEBI:29105"/>
        <note>catalytic</note>
    </ligand>
</feature>
<evidence type="ECO:0000256" key="4">
    <source>
        <dbReference type="ARBA" id="ARBA00022801"/>
    </source>
</evidence>
<keyword evidence="6 9" id="KW-0224">Dipeptidase</keyword>
<evidence type="ECO:0000313" key="11">
    <source>
        <dbReference type="EMBL" id="MBK1669460.1"/>
    </source>
</evidence>
<reference evidence="11 12" key="1">
    <citation type="journal article" date="2020" name="Microorganisms">
        <title>Osmotic Adaptation and Compatible Solute Biosynthesis of Phototrophic Bacteria as Revealed from Genome Analyses.</title>
        <authorList>
            <person name="Imhoff J.F."/>
            <person name="Rahn T."/>
            <person name="Kunzel S."/>
            <person name="Keller A."/>
            <person name="Neulinger S.C."/>
        </authorList>
    </citation>
    <scope>NUCLEOTIDE SEQUENCE [LARGE SCALE GENOMIC DNA]</scope>
    <source>
        <strain evidence="11 12">DSM 9895</strain>
    </source>
</reference>
<evidence type="ECO:0000256" key="8">
    <source>
        <dbReference type="ARBA" id="ARBA00023316"/>
    </source>
</evidence>
<comment type="catalytic activity">
    <reaction evidence="1 9 10">
        <text>D-alanyl-D-alanine + H2O = 2 D-alanine</text>
        <dbReference type="Rhea" id="RHEA:20661"/>
        <dbReference type="ChEBI" id="CHEBI:15377"/>
        <dbReference type="ChEBI" id="CHEBI:57416"/>
        <dbReference type="ChEBI" id="CHEBI:57822"/>
        <dbReference type="EC" id="3.4.13.22"/>
    </reaction>
</comment>
<accession>A0ABS1DG80</accession>
<dbReference type="PANTHER" id="PTHR43126:SF1">
    <property type="entry name" value="D-ALANYL-D-ALANINE DIPEPTIDASE"/>
    <property type="match status" value="1"/>
</dbReference>
<evidence type="ECO:0000313" key="12">
    <source>
        <dbReference type="Proteomes" id="UP001296873"/>
    </source>
</evidence>
<dbReference type="Pfam" id="PF01427">
    <property type="entry name" value="Peptidase_M15"/>
    <property type="match status" value="1"/>
</dbReference>
<dbReference type="SUPFAM" id="SSF55166">
    <property type="entry name" value="Hedgehog/DD-peptidase"/>
    <property type="match status" value="1"/>
</dbReference>
<dbReference type="EMBL" id="NRRL01000049">
    <property type="protein sequence ID" value="MBK1669460.1"/>
    <property type="molecule type" value="Genomic_DNA"/>
</dbReference>
<evidence type="ECO:0000256" key="2">
    <source>
        <dbReference type="ARBA" id="ARBA00022670"/>
    </source>
</evidence>
<dbReference type="EC" id="3.4.13.22" evidence="9 10"/>
<dbReference type="Proteomes" id="UP001296873">
    <property type="component" value="Unassembled WGS sequence"/>
</dbReference>
<feature type="site" description="Transition state stabilizer" evidence="9">
    <location>
        <position position="67"/>
    </location>
</feature>
<dbReference type="RefSeq" id="WP_200341792.1">
    <property type="nucleotide sequence ID" value="NZ_NRRL01000049.1"/>
</dbReference>